<dbReference type="InterPro" id="IPR025374">
    <property type="entry name" value="DUF4364"/>
</dbReference>
<reference evidence="1" key="1">
    <citation type="submission" date="2020-10" db="EMBL/GenBank/DDBJ databases">
        <authorList>
            <person name="Gilroy R."/>
        </authorList>
    </citation>
    <scope>NUCLEOTIDE SEQUENCE</scope>
    <source>
        <strain evidence="1">CHK189-12415</strain>
    </source>
</reference>
<comment type="caution">
    <text evidence="1">The sequence shown here is derived from an EMBL/GenBank/DDBJ whole genome shotgun (WGS) entry which is preliminary data.</text>
</comment>
<protein>
    <submittedName>
        <fullName evidence="1">DUF4364 family protein</fullName>
    </submittedName>
</protein>
<dbReference type="Pfam" id="PF14277">
    <property type="entry name" value="DUF4364"/>
    <property type="match status" value="1"/>
</dbReference>
<name>A0A9D1J5M5_9FIRM</name>
<evidence type="ECO:0000313" key="1">
    <source>
        <dbReference type="EMBL" id="HIR61209.1"/>
    </source>
</evidence>
<accession>A0A9D1J5M5</accession>
<gene>
    <name evidence="1" type="ORF">IAB37_06525</name>
</gene>
<evidence type="ECO:0000313" key="2">
    <source>
        <dbReference type="Proteomes" id="UP000824241"/>
    </source>
</evidence>
<dbReference type="Proteomes" id="UP000824241">
    <property type="component" value="Unassembled WGS sequence"/>
</dbReference>
<proteinExistence type="predicted"/>
<organism evidence="1 2">
    <name type="scientific">Candidatus Faecivivens stercoravium</name>
    <dbReference type="NCBI Taxonomy" id="2840803"/>
    <lineage>
        <taxon>Bacteria</taxon>
        <taxon>Bacillati</taxon>
        <taxon>Bacillota</taxon>
        <taxon>Clostridia</taxon>
        <taxon>Eubacteriales</taxon>
        <taxon>Oscillospiraceae</taxon>
        <taxon>Oscillospiraceae incertae sedis</taxon>
        <taxon>Candidatus Faecivivens</taxon>
    </lineage>
</organism>
<sequence>MADFEDGRIAGVSPGGVRDPYIVKILICFLMDRVGRPVTEQQLIEVLASAQSVNYFLLTSTFAELKRLGHLREHGGKYTLTPLGEETARKLSSELPVALRERVLETAGCLRQKSRLQRETSVSVTGGEEGYRVEFSFHDGELEFMRLSLYAPDLPQAEKLRDQLLRQYQQLYIDLINRLTRPQEDEGQT</sequence>
<dbReference type="EMBL" id="DVHA01000207">
    <property type="protein sequence ID" value="HIR61209.1"/>
    <property type="molecule type" value="Genomic_DNA"/>
</dbReference>
<reference evidence="1" key="2">
    <citation type="journal article" date="2021" name="PeerJ">
        <title>Extensive microbial diversity within the chicken gut microbiome revealed by metagenomics and culture.</title>
        <authorList>
            <person name="Gilroy R."/>
            <person name="Ravi A."/>
            <person name="Getino M."/>
            <person name="Pursley I."/>
            <person name="Horton D.L."/>
            <person name="Alikhan N.F."/>
            <person name="Baker D."/>
            <person name="Gharbi K."/>
            <person name="Hall N."/>
            <person name="Watson M."/>
            <person name="Adriaenssens E.M."/>
            <person name="Foster-Nyarko E."/>
            <person name="Jarju S."/>
            <person name="Secka A."/>
            <person name="Antonio M."/>
            <person name="Oren A."/>
            <person name="Chaudhuri R.R."/>
            <person name="La Ragione R."/>
            <person name="Hildebrand F."/>
            <person name="Pallen M.J."/>
        </authorList>
    </citation>
    <scope>NUCLEOTIDE SEQUENCE</scope>
    <source>
        <strain evidence="1">CHK189-12415</strain>
    </source>
</reference>
<dbReference type="AlphaFoldDB" id="A0A9D1J5M5"/>